<dbReference type="EMBL" id="JASXSZ010000003">
    <property type="protein sequence ID" value="MDL9979967.1"/>
    <property type="molecule type" value="Genomic_DNA"/>
</dbReference>
<dbReference type="Proteomes" id="UP001235064">
    <property type="component" value="Unassembled WGS sequence"/>
</dbReference>
<feature type="transmembrane region" description="Helical" evidence="1">
    <location>
        <begin position="70"/>
        <end position="91"/>
    </location>
</feature>
<feature type="transmembrane region" description="Helical" evidence="1">
    <location>
        <begin position="35"/>
        <end position="58"/>
    </location>
</feature>
<protein>
    <submittedName>
        <fullName evidence="2">MFS transporter permease</fullName>
    </submittedName>
</protein>
<proteinExistence type="predicted"/>
<sequence>MWLRRGFFGWLFPSAFILPLWLFVAWLIFSRGGWAFVWVLFLAIPSVFIGQMILALLVRARGTVRAQRAVSWWDVAGFTIWHCLTISLGFYNTTWWAPVFILTVFVFVGLLWLVLWELWREAKPTAIVRYTSTGVGYIPAEQPTSSPTATVADPEVIVITEAKPPSAP</sequence>
<organism evidence="2 3">
    <name type="scientific">Microbacterium candidum</name>
    <dbReference type="NCBI Taxonomy" id="3041922"/>
    <lineage>
        <taxon>Bacteria</taxon>
        <taxon>Bacillati</taxon>
        <taxon>Actinomycetota</taxon>
        <taxon>Actinomycetes</taxon>
        <taxon>Micrococcales</taxon>
        <taxon>Microbacteriaceae</taxon>
        <taxon>Microbacterium</taxon>
    </lineage>
</organism>
<keyword evidence="1" id="KW-1133">Transmembrane helix</keyword>
<evidence type="ECO:0000313" key="3">
    <source>
        <dbReference type="Proteomes" id="UP001235064"/>
    </source>
</evidence>
<name>A0ABT7MZV9_9MICO</name>
<comment type="caution">
    <text evidence="2">The sequence shown here is derived from an EMBL/GenBank/DDBJ whole genome shotgun (WGS) entry which is preliminary data.</text>
</comment>
<dbReference type="RefSeq" id="WP_286288901.1">
    <property type="nucleotide sequence ID" value="NZ_JASXSZ010000003.1"/>
</dbReference>
<gene>
    <name evidence="2" type="ORF">QSV35_11550</name>
</gene>
<reference evidence="2 3" key="1">
    <citation type="submission" date="2023-06" db="EMBL/GenBank/DDBJ databases">
        <title>Microbacterium sp. nov., isolated from a waste landfill.</title>
        <authorList>
            <person name="Wen W."/>
        </authorList>
    </citation>
    <scope>NUCLEOTIDE SEQUENCE [LARGE SCALE GENOMIC DNA]</scope>
    <source>
        <strain evidence="2 3">ASV49</strain>
    </source>
</reference>
<evidence type="ECO:0000313" key="2">
    <source>
        <dbReference type="EMBL" id="MDL9979967.1"/>
    </source>
</evidence>
<evidence type="ECO:0000256" key="1">
    <source>
        <dbReference type="SAM" id="Phobius"/>
    </source>
</evidence>
<keyword evidence="1" id="KW-0812">Transmembrane</keyword>
<feature type="transmembrane region" description="Helical" evidence="1">
    <location>
        <begin position="97"/>
        <end position="119"/>
    </location>
</feature>
<accession>A0ABT7MZV9</accession>
<feature type="transmembrane region" description="Helical" evidence="1">
    <location>
        <begin position="7"/>
        <end position="29"/>
    </location>
</feature>
<keyword evidence="1" id="KW-0472">Membrane</keyword>
<keyword evidence="3" id="KW-1185">Reference proteome</keyword>